<accession>A0A9Q1FS86</accession>
<feature type="region of interest" description="Disordered" evidence="1">
    <location>
        <begin position="1"/>
        <end position="20"/>
    </location>
</feature>
<dbReference type="EMBL" id="JAINUF010000004">
    <property type="protein sequence ID" value="KAJ8365260.1"/>
    <property type="molecule type" value="Genomic_DNA"/>
</dbReference>
<evidence type="ECO:0000256" key="1">
    <source>
        <dbReference type="SAM" id="MobiDB-lite"/>
    </source>
</evidence>
<keyword evidence="3" id="KW-1185">Reference proteome</keyword>
<evidence type="ECO:0000313" key="3">
    <source>
        <dbReference type="Proteomes" id="UP001152622"/>
    </source>
</evidence>
<dbReference type="Proteomes" id="UP001152622">
    <property type="component" value="Chromosome 4"/>
</dbReference>
<feature type="compositionally biased region" description="Basic and acidic residues" evidence="1">
    <location>
        <begin position="7"/>
        <end position="16"/>
    </location>
</feature>
<reference evidence="2" key="1">
    <citation type="journal article" date="2023" name="Science">
        <title>Genome structures resolve the early diversification of teleost fishes.</title>
        <authorList>
            <person name="Parey E."/>
            <person name="Louis A."/>
            <person name="Montfort J."/>
            <person name="Bouchez O."/>
            <person name="Roques C."/>
            <person name="Iampietro C."/>
            <person name="Lluch J."/>
            <person name="Castinel A."/>
            <person name="Donnadieu C."/>
            <person name="Desvignes T."/>
            <person name="Floi Bucao C."/>
            <person name="Jouanno E."/>
            <person name="Wen M."/>
            <person name="Mejri S."/>
            <person name="Dirks R."/>
            <person name="Jansen H."/>
            <person name="Henkel C."/>
            <person name="Chen W.J."/>
            <person name="Zahm M."/>
            <person name="Cabau C."/>
            <person name="Klopp C."/>
            <person name="Thompson A.W."/>
            <person name="Robinson-Rechavi M."/>
            <person name="Braasch I."/>
            <person name="Lecointre G."/>
            <person name="Bobe J."/>
            <person name="Postlethwait J.H."/>
            <person name="Berthelot C."/>
            <person name="Roest Crollius H."/>
            <person name="Guiguen Y."/>
        </authorList>
    </citation>
    <scope>NUCLEOTIDE SEQUENCE</scope>
    <source>
        <strain evidence="2">WJC10195</strain>
    </source>
</reference>
<organism evidence="2 3">
    <name type="scientific">Synaphobranchus kaupii</name>
    <name type="common">Kaup's arrowtooth eel</name>
    <dbReference type="NCBI Taxonomy" id="118154"/>
    <lineage>
        <taxon>Eukaryota</taxon>
        <taxon>Metazoa</taxon>
        <taxon>Chordata</taxon>
        <taxon>Craniata</taxon>
        <taxon>Vertebrata</taxon>
        <taxon>Euteleostomi</taxon>
        <taxon>Actinopterygii</taxon>
        <taxon>Neopterygii</taxon>
        <taxon>Teleostei</taxon>
        <taxon>Anguilliformes</taxon>
        <taxon>Synaphobranchidae</taxon>
        <taxon>Synaphobranchus</taxon>
    </lineage>
</organism>
<protein>
    <submittedName>
        <fullName evidence="2">Uncharacterized protein</fullName>
    </submittedName>
</protein>
<name>A0A9Q1FS86_SYNKA</name>
<comment type="caution">
    <text evidence="2">The sequence shown here is derived from an EMBL/GenBank/DDBJ whole genome shotgun (WGS) entry which is preliminary data.</text>
</comment>
<proteinExistence type="predicted"/>
<gene>
    <name evidence="2" type="ORF">SKAU_G00140910</name>
</gene>
<sequence length="75" mass="7985">MTGLQLADREGEREGSFADAQPVAVAGQALEWRALTVEDGFVPAPPAVLVKSAHIRLAAPPAFIHSSLKLNRIPQ</sequence>
<evidence type="ECO:0000313" key="2">
    <source>
        <dbReference type="EMBL" id="KAJ8365260.1"/>
    </source>
</evidence>
<dbReference type="AlphaFoldDB" id="A0A9Q1FS86"/>